<evidence type="ECO:0000313" key="3">
    <source>
        <dbReference type="Proteomes" id="UP001314170"/>
    </source>
</evidence>
<dbReference type="AlphaFoldDB" id="A0AAV1RIQ7"/>
<feature type="region of interest" description="Disordered" evidence="1">
    <location>
        <begin position="79"/>
        <end position="100"/>
    </location>
</feature>
<organism evidence="2 3">
    <name type="scientific">Dovyalis caffra</name>
    <dbReference type="NCBI Taxonomy" id="77055"/>
    <lineage>
        <taxon>Eukaryota</taxon>
        <taxon>Viridiplantae</taxon>
        <taxon>Streptophyta</taxon>
        <taxon>Embryophyta</taxon>
        <taxon>Tracheophyta</taxon>
        <taxon>Spermatophyta</taxon>
        <taxon>Magnoliopsida</taxon>
        <taxon>eudicotyledons</taxon>
        <taxon>Gunneridae</taxon>
        <taxon>Pentapetalae</taxon>
        <taxon>rosids</taxon>
        <taxon>fabids</taxon>
        <taxon>Malpighiales</taxon>
        <taxon>Salicaceae</taxon>
        <taxon>Flacourtieae</taxon>
        <taxon>Dovyalis</taxon>
    </lineage>
</organism>
<name>A0AAV1RIQ7_9ROSI</name>
<proteinExistence type="predicted"/>
<comment type="caution">
    <text evidence="2">The sequence shown here is derived from an EMBL/GenBank/DDBJ whole genome shotgun (WGS) entry which is preliminary data.</text>
</comment>
<accession>A0AAV1RIQ7</accession>
<evidence type="ECO:0000313" key="2">
    <source>
        <dbReference type="EMBL" id="CAK7334834.1"/>
    </source>
</evidence>
<evidence type="ECO:0000256" key="1">
    <source>
        <dbReference type="SAM" id="MobiDB-lite"/>
    </source>
</evidence>
<reference evidence="2 3" key="1">
    <citation type="submission" date="2024-01" db="EMBL/GenBank/DDBJ databases">
        <authorList>
            <person name="Waweru B."/>
        </authorList>
    </citation>
    <scope>NUCLEOTIDE SEQUENCE [LARGE SCALE GENOMIC DNA]</scope>
</reference>
<gene>
    <name evidence="2" type="ORF">DCAF_LOCUS10098</name>
</gene>
<dbReference type="EMBL" id="CAWUPB010000956">
    <property type="protein sequence ID" value="CAK7334834.1"/>
    <property type="molecule type" value="Genomic_DNA"/>
</dbReference>
<sequence length="100" mass="10977">MLVGAKKWVQELQRQAKIGPNFNRAKLVGGPRLCESTADSRLSERKSKKPASLLPILAPSVIDSLNGQILHQLAPNLLPNTNVYQTPRGTLTSNIDRPHT</sequence>
<keyword evidence="3" id="KW-1185">Reference proteome</keyword>
<dbReference type="Proteomes" id="UP001314170">
    <property type="component" value="Unassembled WGS sequence"/>
</dbReference>
<protein>
    <submittedName>
        <fullName evidence="2">Uncharacterized protein</fullName>
    </submittedName>
</protein>